<dbReference type="Pfam" id="PF00106">
    <property type="entry name" value="adh_short"/>
    <property type="match status" value="1"/>
</dbReference>
<dbReference type="InterPro" id="IPR036291">
    <property type="entry name" value="NAD(P)-bd_dom_sf"/>
</dbReference>
<dbReference type="PANTHER" id="PTHR24320:SF152">
    <property type="entry name" value="SHORT-CHAIN DEHYDROGENASE_REDUCTASE FAMILY PROTEIN"/>
    <property type="match status" value="1"/>
</dbReference>
<organism evidence="3 4">
    <name type="scientific">Patellaria atrata CBS 101060</name>
    <dbReference type="NCBI Taxonomy" id="1346257"/>
    <lineage>
        <taxon>Eukaryota</taxon>
        <taxon>Fungi</taxon>
        <taxon>Dikarya</taxon>
        <taxon>Ascomycota</taxon>
        <taxon>Pezizomycotina</taxon>
        <taxon>Dothideomycetes</taxon>
        <taxon>Dothideomycetes incertae sedis</taxon>
        <taxon>Patellariales</taxon>
        <taxon>Patellariaceae</taxon>
        <taxon>Patellaria</taxon>
    </lineage>
</organism>
<keyword evidence="2" id="KW-0560">Oxidoreductase</keyword>
<name>A0A9P4VLF4_9PEZI</name>
<evidence type="ECO:0000313" key="4">
    <source>
        <dbReference type="Proteomes" id="UP000799429"/>
    </source>
</evidence>
<evidence type="ECO:0000256" key="1">
    <source>
        <dbReference type="ARBA" id="ARBA00006484"/>
    </source>
</evidence>
<dbReference type="Proteomes" id="UP000799429">
    <property type="component" value="Unassembled WGS sequence"/>
</dbReference>
<sequence length="319" mass="35545">MSKYTNTVLITGGTINLGYHCALNIAKQRPDWQVVIASRTDPNSAAATINRTLGQDNVLFMRLDLASLTNVRAFVGEWKKKSFPPIQVLLLNAGLQFPNEVLFSEDGIEKSLAITHVGHALLFHLLVKHLTKNARIIVTSSGTHDPAQKSGMPHPNWTTAEAVAHPPKDEELEGEGRTRYTRSKLANVLWMYALDRRISSGRTVAAFDPGLMPGSGLAREYSPLFRFLWNHIMPAMLPLIRLVFGSSNVLTPAASAANLTKVALDPYLDGVSGVYYSEGKQIKTSVESYDEEKQEDLWRWTVENIAKSIEEKERFNKLE</sequence>
<dbReference type="InterPro" id="IPR002347">
    <property type="entry name" value="SDR_fam"/>
</dbReference>
<comment type="caution">
    <text evidence="3">The sequence shown here is derived from an EMBL/GenBank/DDBJ whole genome shotgun (WGS) entry which is preliminary data.</text>
</comment>
<dbReference type="AlphaFoldDB" id="A0A9P4VLF4"/>
<dbReference type="GO" id="GO:0016491">
    <property type="term" value="F:oxidoreductase activity"/>
    <property type="evidence" value="ECO:0007669"/>
    <property type="project" value="UniProtKB-KW"/>
</dbReference>
<evidence type="ECO:0000313" key="3">
    <source>
        <dbReference type="EMBL" id="KAF2837476.1"/>
    </source>
</evidence>
<accession>A0A9P4VLF4</accession>
<keyword evidence="4" id="KW-1185">Reference proteome</keyword>
<dbReference type="EMBL" id="MU006099">
    <property type="protein sequence ID" value="KAF2837476.1"/>
    <property type="molecule type" value="Genomic_DNA"/>
</dbReference>
<evidence type="ECO:0000256" key="2">
    <source>
        <dbReference type="ARBA" id="ARBA00023002"/>
    </source>
</evidence>
<proteinExistence type="inferred from homology"/>
<dbReference type="SUPFAM" id="SSF51735">
    <property type="entry name" value="NAD(P)-binding Rossmann-fold domains"/>
    <property type="match status" value="1"/>
</dbReference>
<dbReference type="PANTHER" id="PTHR24320">
    <property type="entry name" value="RETINOL DEHYDROGENASE"/>
    <property type="match status" value="1"/>
</dbReference>
<dbReference type="OrthoDB" id="542013at2759"/>
<comment type="similarity">
    <text evidence="1">Belongs to the short-chain dehydrogenases/reductases (SDR) family.</text>
</comment>
<gene>
    <name evidence="3" type="ORF">M501DRAFT_995411</name>
</gene>
<dbReference type="Gene3D" id="3.40.50.720">
    <property type="entry name" value="NAD(P)-binding Rossmann-like Domain"/>
    <property type="match status" value="1"/>
</dbReference>
<reference evidence="3" key="1">
    <citation type="journal article" date="2020" name="Stud. Mycol.">
        <title>101 Dothideomycetes genomes: a test case for predicting lifestyles and emergence of pathogens.</title>
        <authorList>
            <person name="Haridas S."/>
            <person name="Albert R."/>
            <person name="Binder M."/>
            <person name="Bloem J."/>
            <person name="Labutti K."/>
            <person name="Salamov A."/>
            <person name="Andreopoulos B."/>
            <person name="Baker S."/>
            <person name="Barry K."/>
            <person name="Bills G."/>
            <person name="Bluhm B."/>
            <person name="Cannon C."/>
            <person name="Castanera R."/>
            <person name="Culley D."/>
            <person name="Daum C."/>
            <person name="Ezra D."/>
            <person name="Gonzalez J."/>
            <person name="Henrissat B."/>
            <person name="Kuo A."/>
            <person name="Liang C."/>
            <person name="Lipzen A."/>
            <person name="Lutzoni F."/>
            <person name="Magnuson J."/>
            <person name="Mondo S."/>
            <person name="Nolan M."/>
            <person name="Ohm R."/>
            <person name="Pangilinan J."/>
            <person name="Park H.-J."/>
            <person name="Ramirez L."/>
            <person name="Alfaro M."/>
            <person name="Sun H."/>
            <person name="Tritt A."/>
            <person name="Yoshinaga Y."/>
            <person name="Zwiers L.-H."/>
            <person name="Turgeon B."/>
            <person name="Goodwin S."/>
            <person name="Spatafora J."/>
            <person name="Crous P."/>
            <person name="Grigoriev I."/>
        </authorList>
    </citation>
    <scope>NUCLEOTIDE SEQUENCE</scope>
    <source>
        <strain evidence="3">CBS 101060</strain>
    </source>
</reference>
<protein>
    <submittedName>
        <fullName evidence="3">NAD(P)-binding protein</fullName>
    </submittedName>
</protein>